<organism evidence="1 2">
    <name type="scientific">Salinicola rhizosphaerae</name>
    <dbReference type="NCBI Taxonomy" id="1443141"/>
    <lineage>
        <taxon>Bacteria</taxon>
        <taxon>Pseudomonadati</taxon>
        <taxon>Pseudomonadota</taxon>
        <taxon>Gammaproteobacteria</taxon>
        <taxon>Oceanospirillales</taxon>
        <taxon>Halomonadaceae</taxon>
        <taxon>Salinicola</taxon>
    </lineage>
</organism>
<gene>
    <name evidence="1" type="ORF">GCM10009038_10760</name>
</gene>
<protein>
    <submittedName>
        <fullName evidence="1">Uncharacterized protein</fullName>
    </submittedName>
</protein>
<proteinExistence type="predicted"/>
<name>A0ABQ3DWC6_9GAMM</name>
<keyword evidence="2" id="KW-1185">Reference proteome</keyword>
<dbReference type="Proteomes" id="UP000646745">
    <property type="component" value="Unassembled WGS sequence"/>
</dbReference>
<reference evidence="2" key="1">
    <citation type="journal article" date="2019" name="Int. J. Syst. Evol. Microbiol.">
        <title>The Global Catalogue of Microorganisms (GCM) 10K type strain sequencing project: providing services to taxonomists for standard genome sequencing and annotation.</title>
        <authorList>
            <consortium name="The Broad Institute Genomics Platform"/>
            <consortium name="The Broad Institute Genome Sequencing Center for Infectious Disease"/>
            <person name="Wu L."/>
            <person name="Ma J."/>
        </authorList>
    </citation>
    <scope>NUCLEOTIDE SEQUENCE [LARGE SCALE GENOMIC DNA]</scope>
    <source>
        <strain evidence="2">KCTC 32998</strain>
    </source>
</reference>
<evidence type="ECO:0000313" key="2">
    <source>
        <dbReference type="Proteomes" id="UP000646745"/>
    </source>
</evidence>
<sequence>MAQPRAAVSLRDDDPADHHGFSVVFGHQQAKRRDGLAAGFDGEMLRRSQQIETVQLLIGALLLDHEHGDAQREQFIETLGT</sequence>
<evidence type="ECO:0000313" key="1">
    <source>
        <dbReference type="EMBL" id="GHB14282.1"/>
    </source>
</evidence>
<comment type="caution">
    <text evidence="1">The sequence shown here is derived from an EMBL/GenBank/DDBJ whole genome shotgun (WGS) entry which is preliminary data.</text>
</comment>
<accession>A0ABQ3DWC6</accession>
<dbReference type="EMBL" id="BMZI01000002">
    <property type="protein sequence ID" value="GHB14282.1"/>
    <property type="molecule type" value="Genomic_DNA"/>
</dbReference>